<organism evidence="1 2">
    <name type="scientific">Salmonirosea aquatica</name>
    <dbReference type="NCBI Taxonomy" id="2654236"/>
    <lineage>
        <taxon>Bacteria</taxon>
        <taxon>Pseudomonadati</taxon>
        <taxon>Bacteroidota</taxon>
        <taxon>Cytophagia</taxon>
        <taxon>Cytophagales</taxon>
        <taxon>Spirosomataceae</taxon>
        <taxon>Salmonirosea</taxon>
    </lineage>
</organism>
<comment type="caution">
    <text evidence="1">The sequence shown here is derived from an EMBL/GenBank/DDBJ whole genome shotgun (WGS) entry which is preliminary data.</text>
</comment>
<dbReference type="AlphaFoldDB" id="A0A7C9BMB8"/>
<dbReference type="Proteomes" id="UP000479293">
    <property type="component" value="Unassembled WGS sequence"/>
</dbReference>
<keyword evidence="2" id="KW-1185">Reference proteome</keyword>
<evidence type="ECO:0000313" key="1">
    <source>
        <dbReference type="EMBL" id="MPR37443.1"/>
    </source>
</evidence>
<evidence type="ECO:0000313" key="2">
    <source>
        <dbReference type="Proteomes" id="UP000479293"/>
    </source>
</evidence>
<proteinExistence type="predicted"/>
<dbReference type="RefSeq" id="WP_152766937.1">
    <property type="nucleotide sequence ID" value="NZ_WHLY01000004.1"/>
</dbReference>
<accession>A0A7C9BMB8</accession>
<sequence length="89" mass="10299">METYNFGPVLPITFKEVKRLYGQACQIKTIHQYWITGNGWVDADFTESVESQILRVILMGASVVNLEIHHHGQVSYADYLIRELQEKTE</sequence>
<reference evidence="1 2" key="1">
    <citation type="submission" date="2019-10" db="EMBL/GenBank/DDBJ databases">
        <title>Draft Genome Sequence of Cytophagaceae sp. SJW1-29.</title>
        <authorList>
            <person name="Choi A."/>
        </authorList>
    </citation>
    <scope>NUCLEOTIDE SEQUENCE [LARGE SCALE GENOMIC DNA]</scope>
    <source>
        <strain evidence="1 2">SJW1-29</strain>
    </source>
</reference>
<protein>
    <submittedName>
        <fullName evidence="1">Uncharacterized protein</fullName>
    </submittedName>
</protein>
<gene>
    <name evidence="1" type="ORF">GBK04_29975</name>
</gene>
<dbReference type="EMBL" id="WHLY01000004">
    <property type="protein sequence ID" value="MPR37443.1"/>
    <property type="molecule type" value="Genomic_DNA"/>
</dbReference>
<name>A0A7C9BMB8_9BACT</name>